<dbReference type="Proteomes" id="UP001472677">
    <property type="component" value="Unassembled WGS sequence"/>
</dbReference>
<gene>
    <name evidence="2" type="ORF">V6N12_029058</name>
</gene>
<keyword evidence="3" id="KW-1185">Reference proteome</keyword>
<dbReference type="InterPro" id="IPR012337">
    <property type="entry name" value="RNaseH-like_sf"/>
</dbReference>
<comment type="caution">
    <text evidence="2">The sequence shown here is derived from an EMBL/GenBank/DDBJ whole genome shotgun (WGS) entry which is preliminary data.</text>
</comment>
<dbReference type="Gene3D" id="3.30.420.10">
    <property type="entry name" value="Ribonuclease H-like superfamily/Ribonuclease H"/>
    <property type="match status" value="1"/>
</dbReference>
<dbReference type="CDD" id="cd06222">
    <property type="entry name" value="RNase_H_like"/>
    <property type="match status" value="1"/>
</dbReference>
<organism evidence="2 3">
    <name type="scientific">Hibiscus sabdariffa</name>
    <name type="common">roselle</name>
    <dbReference type="NCBI Taxonomy" id="183260"/>
    <lineage>
        <taxon>Eukaryota</taxon>
        <taxon>Viridiplantae</taxon>
        <taxon>Streptophyta</taxon>
        <taxon>Embryophyta</taxon>
        <taxon>Tracheophyta</taxon>
        <taxon>Spermatophyta</taxon>
        <taxon>Magnoliopsida</taxon>
        <taxon>eudicotyledons</taxon>
        <taxon>Gunneridae</taxon>
        <taxon>Pentapetalae</taxon>
        <taxon>rosids</taxon>
        <taxon>malvids</taxon>
        <taxon>Malvales</taxon>
        <taxon>Malvaceae</taxon>
        <taxon>Malvoideae</taxon>
        <taxon>Hibiscus</taxon>
    </lineage>
</organism>
<protein>
    <recommendedName>
        <fullName evidence="1">RNase H type-1 domain-containing protein</fullName>
    </recommendedName>
</protein>
<reference evidence="2 3" key="1">
    <citation type="journal article" date="2024" name="G3 (Bethesda)">
        <title>Genome assembly of Hibiscus sabdariffa L. provides insights into metabolisms of medicinal natural products.</title>
        <authorList>
            <person name="Kim T."/>
        </authorList>
    </citation>
    <scope>NUCLEOTIDE SEQUENCE [LARGE SCALE GENOMIC DNA]</scope>
    <source>
        <strain evidence="2">TK-2024</strain>
        <tissue evidence="2">Old leaves</tissue>
    </source>
</reference>
<dbReference type="InterPro" id="IPR002156">
    <property type="entry name" value="RNaseH_domain"/>
</dbReference>
<accession>A0ABR2F7M9</accession>
<name>A0ABR2F7M9_9ROSI</name>
<dbReference type="PANTHER" id="PTHR47074">
    <property type="entry name" value="BNAC02G40300D PROTEIN"/>
    <property type="match status" value="1"/>
</dbReference>
<dbReference type="Pfam" id="PF13456">
    <property type="entry name" value="RVT_3"/>
    <property type="match status" value="1"/>
</dbReference>
<dbReference type="EMBL" id="JBBPBM010000008">
    <property type="protein sequence ID" value="KAK8573019.1"/>
    <property type="molecule type" value="Genomic_DNA"/>
</dbReference>
<dbReference type="SUPFAM" id="SSF53098">
    <property type="entry name" value="Ribonuclease H-like"/>
    <property type="match status" value="1"/>
</dbReference>
<feature type="domain" description="RNase H type-1" evidence="1">
    <location>
        <begin position="55"/>
        <end position="117"/>
    </location>
</feature>
<dbReference type="InterPro" id="IPR044730">
    <property type="entry name" value="RNase_H-like_dom_plant"/>
</dbReference>
<evidence type="ECO:0000313" key="2">
    <source>
        <dbReference type="EMBL" id="KAK8573019.1"/>
    </source>
</evidence>
<evidence type="ECO:0000259" key="1">
    <source>
        <dbReference type="Pfam" id="PF13456"/>
    </source>
</evidence>
<evidence type="ECO:0000313" key="3">
    <source>
        <dbReference type="Proteomes" id="UP001472677"/>
    </source>
</evidence>
<sequence length="118" mass="13213">MLVINSFVSQWIKDVITLVRSYGYEFKALSCNLAHLNPVTMHHWLPPTSSWSKINTDVSFLSSSTPAYTGVVIRDDHGFILGSCYRVLQHSPSAFMSEAIAILHGLQFAIDLGLRQVF</sequence>
<dbReference type="PANTHER" id="PTHR47074:SF48">
    <property type="entry name" value="POLYNUCLEOTIDYL TRANSFERASE, RIBONUCLEASE H-LIKE SUPERFAMILY PROTEIN"/>
    <property type="match status" value="1"/>
</dbReference>
<dbReference type="InterPro" id="IPR052929">
    <property type="entry name" value="RNase_H-like_EbsB-rel"/>
</dbReference>
<dbReference type="InterPro" id="IPR036397">
    <property type="entry name" value="RNaseH_sf"/>
</dbReference>
<proteinExistence type="predicted"/>